<dbReference type="HOGENOM" id="CLU_407351_0_0_1"/>
<evidence type="ECO:0000313" key="8">
    <source>
        <dbReference type="Proteomes" id="UP000026962"/>
    </source>
</evidence>
<reference evidence="7" key="2">
    <citation type="submission" date="2018-05" db="EMBL/GenBank/DDBJ databases">
        <title>OpunRS2 (Oryza punctata Reference Sequence Version 2).</title>
        <authorList>
            <person name="Zhang J."/>
            <person name="Kudrna D."/>
            <person name="Lee S."/>
            <person name="Talag J."/>
            <person name="Welchert J."/>
            <person name="Wing R.A."/>
        </authorList>
    </citation>
    <scope>NUCLEOTIDE SEQUENCE [LARGE SCALE GENOMIC DNA]</scope>
</reference>
<name>A0A0E0KM34_ORYPU</name>
<dbReference type="OMA" id="TIWANAC"/>
<feature type="compositionally biased region" description="Basic and acidic residues" evidence="4">
    <location>
        <begin position="132"/>
        <end position="141"/>
    </location>
</feature>
<keyword evidence="2" id="KW-0560">Oxidoreductase</keyword>
<evidence type="ECO:0000313" key="7">
    <source>
        <dbReference type="EnsemblPlants" id="OPUNC04G00410.1"/>
    </source>
</evidence>
<dbReference type="AlphaFoldDB" id="A0A0E0KM34"/>
<reference evidence="7" key="1">
    <citation type="submission" date="2015-04" db="UniProtKB">
        <authorList>
            <consortium name="EnsemblPlants"/>
        </authorList>
    </citation>
    <scope>IDENTIFICATION</scope>
</reference>
<dbReference type="PANTHER" id="PTHR10996:SF179">
    <property type="entry name" value="D-ISOMER SPECIFIC 2-HYDROXYACID DEHYDROGENASE FAMILY PROTEIN-RELATED"/>
    <property type="match status" value="1"/>
</dbReference>
<dbReference type="EnsemblPlants" id="OPUNC04G00410.1">
    <property type="protein sequence ID" value="OPUNC04G00410.1"/>
    <property type="gene ID" value="OPUNC04G00410"/>
</dbReference>
<dbReference type="GO" id="GO:0016618">
    <property type="term" value="F:hydroxypyruvate reductase [NAD(P)H] activity"/>
    <property type="evidence" value="ECO:0007669"/>
    <property type="project" value="TreeGrafter"/>
</dbReference>
<dbReference type="Proteomes" id="UP000026962">
    <property type="component" value="Chromosome 4"/>
</dbReference>
<dbReference type="Pfam" id="PF02826">
    <property type="entry name" value="2-Hacid_dh_C"/>
    <property type="match status" value="1"/>
</dbReference>
<dbReference type="GO" id="GO:0005829">
    <property type="term" value="C:cytosol"/>
    <property type="evidence" value="ECO:0007669"/>
    <property type="project" value="TreeGrafter"/>
</dbReference>
<dbReference type="InterPro" id="IPR006139">
    <property type="entry name" value="D-isomer_2_OHA_DH_cat_dom"/>
</dbReference>
<dbReference type="Pfam" id="PF00389">
    <property type="entry name" value="2-Hacid_dh"/>
    <property type="match status" value="1"/>
</dbReference>
<sequence length="675" mass="71252">MASYKATQSGTIWANACVSLRGCHSRKQRLAGEERVQVGDDDGAQVGHGLRGEDGLVRGEHHVVHGPQLRWHVGLVLEHFQSRAGDPSLRQRTHQLRLVDVGAARHVHDHAALPQRVQHAPVHDVPRLRRQGARHDEHVGARGEVGGGREVGVGHVLPSPAVVVGDDAAERLQSPRNRQADVAQTDDADALPADLGSEGKEIATLRPEAAPDVAVSGGDVAENVEQEADSVVGDIGGVDVAGIGDLYAAARALGEVDVVDTRADGDDAAERRDGVEELGAEADGPAAEDERDARWVGVLGHRGEERVDGERGGVEVEEAEVVGDLRERGGAMTSAVATGGERPVVLLLRRTDDRLAAELRSRFRVLNFYESGAPLLSFLAAAAAAAGPDPPRAALVVGGGTIQVNAAFLDAVPSLACVVTTGAGVDHIDLVECARRGVAVAGARRVFSTDVADHAVGLLVDVLRRLSASDRYVRRGLWASRGDYLLGSKLSGKHVGIIGLGSIGSLIAKRLQAFGCTISYNSRRPKDCASYNYFPDVTDLAAASDVLIVACALNDETRHIVDGGVLEALGKDGVIVNIARGRNVDEAELIRVLKEGRIAGAGLDVFEKEPDVPAELLSMDNVVLTAHEAVFTTESNSDLVDLMIANLEAFFSGDPLLTPVLPKGIWATDETVNLT</sequence>
<feature type="region of interest" description="Disordered" evidence="4">
    <location>
        <begin position="132"/>
        <end position="152"/>
    </location>
</feature>
<evidence type="ECO:0000259" key="6">
    <source>
        <dbReference type="Pfam" id="PF02826"/>
    </source>
</evidence>
<dbReference type="GO" id="GO:0030267">
    <property type="term" value="F:glyoxylate reductase (NADPH) activity"/>
    <property type="evidence" value="ECO:0007669"/>
    <property type="project" value="TreeGrafter"/>
</dbReference>
<organism evidence="7">
    <name type="scientific">Oryza punctata</name>
    <name type="common">Red rice</name>
    <dbReference type="NCBI Taxonomy" id="4537"/>
    <lineage>
        <taxon>Eukaryota</taxon>
        <taxon>Viridiplantae</taxon>
        <taxon>Streptophyta</taxon>
        <taxon>Embryophyta</taxon>
        <taxon>Tracheophyta</taxon>
        <taxon>Spermatophyta</taxon>
        <taxon>Magnoliopsida</taxon>
        <taxon>Liliopsida</taxon>
        <taxon>Poales</taxon>
        <taxon>Poaceae</taxon>
        <taxon>BOP clade</taxon>
        <taxon>Oryzoideae</taxon>
        <taxon>Oryzeae</taxon>
        <taxon>Oryzinae</taxon>
        <taxon>Oryza</taxon>
    </lineage>
</organism>
<dbReference type="InterPro" id="IPR036291">
    <property type="entry name" value="NAD(P)-bd_dom_sf"/>
</dbReference>
<dbReference type="Gene3D" id="3.40.50.720">
    <property type="entry name" value="NAD(P)-binding Rossmann-like Domain"/>
    <property type="match status" value="2"/>
</dbReference>
<keyword evidence="8" id="KW-1185">Reference proteome</keyword>
<feature type="domain" description="D-isomer specific 2-hydroxyacid dehydrogenase catalytic" evidence="5">
    <location>
        <begin position="395"/>
        <end position="660"/>
    </location>
</feature>
<dbReference type="GO" id="GO:0051287">
    <property type="term" value="F:NAD binding"/>
    <property type="evidence" value="ECO:0007669"/>
    <property type="project" value="InterPro"/>
</dbReference>
<dbReference type="FunFam" id="3.40.50.720:FF:000213">
    <property type="entry name" value="Putative 2-hydroxyacid dehydrogenase"/>
    <property type="match status" value="1"/>
</dbReference>
<evidence type="ECO:0008006" key="9">
    <source>
        <dbReference type="Google" id="ProtNLM"/>
    </source>
</evidence>
<dbReference type="InterPro" id="IPR050223">
    <property type="entry name" value="D-isomer_2-hydroxyacid_DH"/>
</dbReference>
<protein>
    <recommendedName>
        <fullName evidence="9">D-isomer specific 2-hydroxyacid dehydrogenase NAD-binding domain-containing protein</fullName>
    </recommendedName>
</protein>
<evidence type="ECO:0000256" key="3">
    <source>
        <dbReference type="ARBA" id="ARBA00023027"/>
    </source>
</evidence>
<dbReference type="SUPFAM" id="SSF52283">
    <property type="entry name" value="Formate/glycerate dehydrogenase catalytic domain-like"/>
    <property type="match status" value="1"/>
</dbReference>
<evidence type="ECO:0000256" key="1">
    <source>
        <dbReference type="ARBA" id="ARBA00022857"/>
    </source>
</evidence>
<evidence type="ECO:0000259" key="5">
    <source>
        <dbReference type="Pfam" id="PF00389"/>
    </source>
</evidence>
<dbReference type="CDD" id="cd12156">
    <property type="entry name" value="HPPR"/>
    <property type="match status" value="1"/>
</dbReference>
<dbReference type="PANTHER" id="PTHR10996">
    <property type="entry name" value="2-HYDROXYACID DEHYDROGENASE-RELATED"/>
    <property type="match status" value="1"/>
</dbReference>
<evidence type="ECO:0000256" key="4">
    <source>
        <dbReference type="SAM" id="MobiDB-lite"/>
    </source>
</evidence>
<dbReference type="eggNOG" id="KOG0069">
    <property type="taxonomic scope" value="Eukaryota"/>
</dbReference>
<keyword evidence="1" id="KW-0521">NADP</keyword>
<evidence type="ECO:0000256" key="2">
    <source>
        <dbReference type="ARBA" id="ARBA00023002"/>
    </source>
</evidence>
<feature type="domain" description="D-isomer specific 2-hydroxyacid dehydrogenase NAD-binding" evidence="6">
    <location>
        <begin position="457"/>
        <end position="628"/>
    </location>
</feature>
<proteinExistence type="predicted"/>
<feature type="region of interest" description="Disordered" evidence="4">
    <location>
        <begin position="173"/>
        <end position="192"/>
    </location>
</feature>
<dbReference type="SUPFAM" id="SSF51735">
    <property type="entry name" value="NAD(P)-binding Rossmann-fold domains"/>
    <property type="match status" value="1"/>
</dbReference>
<keyword evidence="3" id="KW-0520">NAD</keyword>
<dbReference type="STRING" id="4537.A0A0E0KM34"/>
<dbReference type="Gramene" id="OPUNC04G00410.1">
    <property type="protein sequence ID" value="OPUNC04G00410.1"/>
    <property type="gene ID" value="OPUNC04G00410"/>
</dbReference>
<accession>A0A0E0KM34</accession>
<dbReference type="InterPro" id="IPR006140">
    <property type="entry name" value="D-isomer_DH_NAD-bd"/>
</dbReference>